<organism evidence="1 2">
    <name type="scientific">Pseudomonas phage UFV-P2</name>
    <dbReference type="NCBI Taxonomy" id="1235661"/>
    <lineage>
        <taxon>Viruses</taxon>
        <taxon>Duplodnaviria</taxon>
        <taxon>Heunggongvirae</taxon>
        <taxon>Uroviricota</taxon>
        <taxon>Caudoviricetes</taxon>
        <taxon>Vicosavirus</taxon>
        <taxon>Vicosavirus UFVP2</taxon>
    </lineage>
</organism>
<reference evidence="1 2" key="1">
    <citation type="journal article" date="2013" name="Genome Announc.">
        <title>Complete Genome Sequence of the Pseudomonas fluorescens Bacteriophage UFV-P2.</title>
        <authorList>
            <person name="Eller M.R."/>
            <person name="Salgado R.L."/>
            <person name="Vidigal P.M."/>
            <person name="Alves M.P."/>
            <person name="Dias R.S."/>
            <person name="de Oliveira L.L."/>
            <person name="da Silva C.C."/>
            <person name="de Carvalho A.F."/>
            <person name="De Paula S.O."/>
        </authorList>
    </citation>
    <scope>NUCLEOTIDE SEQUENCE [LARGE SCALE GENOMIC DNA]</scope>
</reference>
<dbReference type="EMBL" id="JX863101">
    <property type="protein sequence ID" value="AGH62704.1"/>
    <property type="molecule type" value="Genomic_DNA"/>
</dbReference>
<dbReference type="RefSeq" id="YP_007518462.1">
    <property type="nucleotide sequence ID" value="NC_018850.2"/>
</dbReference>
<dbReference type="GeneID" id="13828886"/>
<dbReference type="Proteomes" id="UP000007008">
    <property type="component" value="Segment"/>
</dbReference>
<sequence>MVRDTVTTPCVRKVKTGAVWYSPRPGLWQKLSLGNKCHKTKPVGYTTEQFNPASNKNARRFMPCEFNPAWLCE</sequence>
<keyword evidence="2" id="KW-1185">Reference proteome</keyword>
<proteinExistence type="predicted"/>
<dbReference type="OrthoDB" id="38739at10239"/>
<evidence type="ECO:0000313" key="1">
    <source>
        <dbReference type="EMBL" id="AGH62704.1"/>
    </source>
</evidence>
<evidence type="ECO:0000313" key="2">
    <source>
        <dbReference type="Proteomes" id="UP000007008"/>
    </source>
</evidence>
<accession>M4T4J8</accession>
<name>M4T4J8_9CAUD</name>
<dbReference type="KEGG" id="vg:13828886"/>
<protein>
    <submittedName>
        <fullName evidence="1">Uncharacterized protein</fullName>
    </submittedName>
</protein>